<evidence type="ECO:0000313" key="3">
    <source>
        <dbReference type="Proteomes" id="UP001066276"/>
    </source>
</evidence>
<gene>
    <name evidence="2" type="ORF">NDU88_004413</name>
</gene>
<feature type="compositionally biased region" description="Basic and acidic residues" evidence="1">
    <location>
        <begin position="64"/>
        <end position="89"/>
    </location>
</feature>
<dbReference type="Proteomes" id="UP001066276">
    <property type="component" value="Chromosome 1_2"/>
</dbReference>
<evidence type="ECO:0000313" key="2">
    <source>
        <dbReference type="EMBL" id="KAJ1209034.1"/>
    </source>
</evidence>
<feature type="region of interest" description="Disordered" evidence="1">
    <location>
        <begin position="26"/>
        <end position="89"/>
    </location>
</feature>
<reference evidence="2" key="1">
    <citation type="journal article" date="2022" name="bioRxiv">
        <title>Sequencing and chromosome-scale assembly of the giantPleurodeles waltlgenome.</title>
        <authorList>
            <person name="Brown T."/>
            <person name="Elewa A."/>
            <person name="Iarovenko S."/>
            <person name="Subramanian E."/>
            <person name="Araus A.J."/>
            <person name="Petzold A."/>
            <person name="Susuki M."/>
            <person name="Suzuki K.-i.T."/>
            <person name="Hayashi T."/>
            <person name="Toyoda A."/>
            <person name="Oliveira C."/>
            <person name="Osipova E."/>
            <person name="Leigh N.D."/>
            <person name="Simon A."/>
            <person name="Yun M.H."/>
        </authorList>
    </citation>
    <scope>NUCLEOTIDE SEQUENCE</scope>
    <source>
        <strain evidence="2">20211129_DDA</strain>
        <tissue evidence="2">Liver</tissue>
    </source>
</reference>
<proteinExistence type="predicted"/>
<evidence type="ECO:0000256" key="1">
    <source>
        <dbReference type="SAM" id="MobiDB-lite"/>
    </source>
</evidence>
<accession>A0AAV7WAA8</accession>
<keyword evidence="3" id="KW-1185">Reference proteome</keyword>
<comment type="caution">
    <text evidence="2">The sequence shown here is derived from an EMBL/GenBank/DDBJ whole genome shotgun (WGS) entry which is preliminary data.</text>
</comment>
<protein>
    <submittedName>
        <fullName evidence="2">Uncharacterized protein</fullName>
    </submittedName>
</protein>
<dbReference type="AlphaFoldDB" id="A0AAV7WAA8"/>
<organism evidence="2 3">
    <name type="scientific">Pleurodeles waltl</name>
    <name type="common">Iberian ribbed newt</name>
    <dbReference type="NCBI Taxonomy" id="8319"/>
    <lineage>
        <taxon>Eukaryota</taxon>
        <taxon>Metazoa</taxon>
        <taxon>Chordata</taxon>
        <taxon>Craniata</taxon>
        <taxon>Vertebrata</taxon>
        <taxon>Euteleostomi</taxon>
        <taxon>Amphibia</taxon>
        <taxon>Batrachia</taxon>
        <taxon>Caudata</taxon>
        <taxon>Salamandroidea</taxon>
        <taxon>Salamandridae</taxon>
        <taxon>Pleurodelinae</taxon>
        <taxon>Pleurodeles</taxon>
    </lineage>
</organism>
<dbReference type="EMBL" id="JANPWB010000002">
    <property type="protein sequence ID" value="KAJ1209034.1"/>
    <property type="molecule type" value="Genomic_DNA"/>
</dbReference>
<name>A0AAV7WAA8_PLEWA</name>
<sequence length="89" mass="9970">MYTAYTQHAAISLEIPQLNRFLLHPRTPQEREIPHGGGALRPLGRRWPQGGERPHDPVNATSLGDKRAGRENPGREGNVERGSKRELGR</sequence>